<proteinExistence type="predicted"/>
<feature type="signal peptide" evidence="1">
    <location>
        <begin position="1"/>
        <end position="21"/>
    </location>
</feature>
<name>A0A8H3I059_9AGAM</name>
<evidence type="ECO:0008006" key="4">
    <source>
        <dbReference type="Google" id="ProtNLM"/>
    </source>
</evidence>
<keyword evidence="1" id="KW-0732">Signal</keyword>
<organism evidence="2 3">
    <name type="scientific">Rhizoctonia solani</name>
    <dbReference type="NCBI Taxonomy" id="456999"/>
    <lineage>
        <taxon>Eukaryota</taxon>
        <taxon>Fungi</taxon>
        <taxon>Dikarya</taxon>
        <taxon>Basidiomycota</taxon>
        <taxon>Agaricomycotina</taxon>
        <taxon>Agaricomycetes</taxon>
        <taxon>Cantharellales</taxon>
        <taxon>Ceratobasidiaceae</taxon>
        <taxon>Rhizoctonia</taxon>
    </lineage>
</organism>
<dbReference type="Proteomes" id="UP000663827">
    <property type="component" value="Unassembled WGS sequence"/>
</dbReference>
<dbReference type="OrthoDB" id="5423599at2759"/>
<sequence>MWMKLWVKSAIITSLLTSNLGATYVLGVHSRQTSSGAISWFTCPDVNSTQCAFFDVPMDYMNPNSGSTVSIFLRKSPATAPADQRLGSILFNPGGPGGSGSATVGEIADQLRVILDGRYDIIGFDPRAVNLTGPPTACYDVEYKVAYKAYQVNM</sequence>
<comment type="caution">
    <text evidence="2">The sequence shown here is derived from an EMBL/GenBank/DDBJ whole genome shotgun (WGS) entry which is preliminary data.</text>
</comment>
<accession>A0A8H3I059</accession>
<protein>
    <recommendedName>
        <fullName evidence="4">AB hydrolase-1 domain-containing protein</fullName>
    </recommendedName>
</protein>
<evidence type="ECO:0000313" key="2">
    <source>
        <dbReference type="EMBL" id="CAE7175287.1"/>
    </source>
</evidence>
<feature type="chain" id="PRO_5034097011" description="AB hydrolase-1 domain-containing protein" evidence="1">
    <location>
        <begin position="22"/>
        <end position="154"/>
    </location>
</feature>
<evidence type="ECO:0000313" key="3">
    <source>
        <dbReference type="Proteomes" id="UP000663827"/>
    </source>
</evidence>
<dbReference type="AlphaFoldDB" id="A0A8H3I059"/>
<reference evidence="2" key="1">
    <citation type="submission" date="2021-01" db="EMBL/GenBank/DDBJ databases">
        <authorList>
            <person name="Kaushik A."/>
        </authorList>
    </citation>
    <scope>NUCLEOTIDE SEQUENCE</scope>
    <source>
        <strain evidence="2">AG5</strain>
    </source>
</reference>
<gene>
    <name evidence="2" type="ORF">RDB_LOCUS110722</name>
</gene>
<evidence type="ECO:0000256" key="1">
    <source>
        <dbReference type="SAM" id="SignalP"/>
    </source>
</evidence>
<dbReference type="EMBL" id="CAJNJQ010002427">
    <property type="protein sequence ID" value="CAE7175287.1"/>
    <property type="molecule type" value="Genomic_DNA"/>
</dbReference>